<comment type="caution">
    <text evidence="2">The sequence shown here is derived from an EMBL/GenBank/DDBJ whole genome shotgun (WGS) entry which is preliminary data.</text>
</comment>
<evidence type="ECO:0000313" key="2">
    <source>
        <dbReference type="EMBL" id="ORY56649.1"/>
    </source>
</evidence>
<evidence type="ECO:0000256" key="1">
    <source>
        <dbReference type="SAM" id="SignalP"/>
    </source>
</evidence>
<accession>A0A1Y2DBK5</accession>
<dbReference type="Pfam" id="PF12296">
    <property type="entry name" value="HsbA"/>
    <property type="match status" value="1"/>
</dbReference>
<name>A0A1Y2DBK5_9PEZI</name>
<dbReference type="AlphaFoldDB" id="A0A1Y2DBK5"/>
<gene>
    <name evidence="2" type="ORF">BCR38DRAFT_478693</name>
</gene>
<evidence type="ECO:0000313" key="3">
    <source>
        <dbReference type="Proteomes" id="UP000193689"/>
    </source>
</evidence>
<sequence length="172" mass="18307">MKFFHTCLSLFILTRTALADGAAIVTAMDSISQSNAALNSTIVSWNGDLLGTLPILTKSTTLLASLHDATKVAQASAQLNTIEAVTVAFATNDLVAETNLTLTNIIAARPKFDELLLRPIILLSLNQQKEASDEFSAAVVEKVPEELRGAADALVAALDEVFGVALESYELF</sequence>
<dbReference type="RefSeq" id="XP_040710228.1">
    <property type="nucleotide sequence ID" value="XM_040863117.1"/>
</dbReference>
<keyword evidence="3" id="KW-1185">Reference proteome</keyword>
<dbReference type="InParanoid" id="A0A1Y2DBK5"/>
<dbReference type="InterPro" id="IPR021054">
    <property type="entry name" value="Cell_wall_mannoprotein_1"/>
</dbReference>
<dbReference type="Proteomes" id="UP000193689">
    <property type="component" value="Unassembled WGS sequence"/>
</dbReference>
<dbReference type="PANTHER" id="PTHR38123">
    <property type="entry name" value="CELL WALL SERINE-THREONINE-RICH GALACTOMANNOPROTEIN MP1 (AFU_ORTHOLOGUE AFUA_4G03240)"/>
    <property type="match status" value="1"/>
</dbReference>
<dbReference type="PANTHER" id="PTHR38123:SF4">
    <property type="entry name" value="CELL WALL GALACTOMANNOPROTEIN, PUTATIVE (AFU_ORTHOLOGUE AFUA_4G00870)-RELATED"/>
    <property type="match status" value="1"/>
</dbReference>
<dbReference type="OrthoDB" id="2422134at2759"/>
<dbReference type="EMBL" id="MCFJ01000022">
    <property type="protein sequence ID" value="ORY56649.1"/>
    <property type="molecule type" value="Genomic_DNA"/>
</dbReference>
<feature type="signal peptide" evidence="1">
    <location>
        <begin position="1"/>
        <end position="19"/>
    </location>
</feature>
<organism evidence="2 3">
    <name type="scientific">Pseudomassariella vexata</name>
    <dbReference type="NCBI Taxonomy" id="1141098"/>
    <lineage>
        <taxon>Eukaryota</taxon>
        <taxon>Fungi</taxon>
        <taxon>Dikarya</taxon>
        <taxon>Ascomycota</taxon>
        <taxon>Pezizomycotina</taxon>
        <taxon>Sordariomycetes</taxon>
        <taxon>Xylariomycetidae</taxon>
        <taxon>Amphisphaeriales</taxon>
        <taxon>Pseudomassariaceae</taxon>
        <taxon>Pseudomassariella</taxon>
    </lineage>
</organism>
<protein>
    <submittedName>
        <fullName evidence="2">Hydrophobic surface binding protein A-domain-containing protein</fullName>
    </submittedName>
</protein>
<proteinExistence type="predicted"/>
<dbReference type="GeneID" id="63779329"/>
<keyword evidence="1" id="KW-0732">Signal</keyword>
<feature type="chain" id="PRO_5013231614" evidence="1">
    <location>
        <begin position="20"/>
        <end position="172"/>
    </location>
</feature>
<reference evidence="2 3" key="1">
    <citation type="submission" date="2016-07" db="EMBL/GenBank/DDBJ databases">
        <title>Pervasive Adenine N6-methylation of Active Genes in Fungi.</title>
        <authorList>
            <consortium name="DOE Joint Genome Institute"/>
            <person name="Mondo S.J."/>
            <person name="Dannebaum R.O."/>
            <person name="Kuo R.C."/>
            <person name="Labutti K."/>
            <person name="Haridas S."/>
            <person name="Kuo A."/>
            <person name="Salamov A."/>
            <person name="Ahrendt S.R."/>
            <person name="Lipzen A."/>
            <person name="Sullivan W."/>
            <person name="Andreopoulos W.B."/>
            <person name="Clum A."/>
            <person name="Lindquist E."/>
            <person name="Daum C."/>
            <person name="Ramamoorthy G.K."/>
            <person name="Gryganskyi A."/>
            <person name="Culley D."/>
            <person name="Magnuson J.K."/>
            <person name="James T.Y."/>
            <person name="O'Malley M.A."/>
            <person name="Stajich J.E."/>
            <person name="Spatafora J.W."/>
            <person name="Visel A."/>
            <person name="Grigoriev I.V."/>
        </authorList>
    </citation>
    <scope>NUCLEOTIDE SEQUENCE [LARGE SCALE GENOMIC DNA]</scope>
    <source>
        <strain evidence="2 3">CBS 129021</strain>
    </source>
</reference>
<dbReference type="Gene3D" id="1.20.1280.140">
    <property type="match status" value="1"/>
</dbReference>
<dbReference type="GO" id="GO:0005576">
    <property type="term" value="C:extracellular region"/>
    <property type="evidence" value="ECO:0007669"/>
    <property type="project" value="TreeGrafter"/>
</dbReference>